<comment type="caution">
    <text evidence="3">The sequence shown here is derived from an EMBL/GenBank/DDBJ whole genome shotgun (WGS) entry which is preliminary data.</text>
</comment>
<dbReference type="VEuPathDB" id="TrichDB:TRFO_04981"/>
<keyword evidence="4" id="KW-1185">Reference proteome</keyword>
<dbReference type="Proteomes" id="UP000179807">
    <property type="component" value="Unassembled WGS sequence"/>
</dbReference>
<reference evidence="3" key="1">
    <citation type="submission" date="2016-10" db="EMBL/GenBank/DDBJ databases">
        <authorList>
            <person name="Benchimol M."/>
            <person name="Almeida L.G."/>
            <person name="Vasconcelos A.T."/>
            <person name="Perreira-Neves A."/>
            <person name="Rosa I.A."/>
            <person name="Tasca T."/>
            <person name="Bogo M.R."/>
            <person name="de Souza W."/>
        </authorList>
    </citation>
    <scope>NUCLEOTIDE SEQUENCE [LARGE SCALE GENOMIC DNA]</scope>
    <source>
        <strain evidence="3">K</strain>
    </source>
</reference>
<evidence type="ECO:0000313" key="3">
    <source>
        <dbReference type="EMBL" id="OHT08343.1"/>
    </source>
</evidence>
<feature type="coiled-coil region" evidence="1">
    <location>
        <begin position="413"/>
        <end position="551"/>
    </location>
</feature>
<evidence type="ECO:0000256" key="1">
    <source>
        <dbReference type="SAM" id="Coils"/>
    </source>
</evidence>
<organism evidence="3 4">
    <name type="scientific">Tritrichomonas foetus</name>
    <dbReference type="NCBI Taxonomy" id="1144522"/>
    <lineage>
        <taxon>Eukaryota</taxon>
        <taxon>Metamonada</taxon>
        <taxon>Parabasalia</taxon>
        <taxon>Tritrichomonadida</taxon>
        <taxon>Tritrichomonadidae</taxon>
        <taxon>Tritrichomonas</taxon>
    </lineage>
</organism>
<sequence length="910" mass="105937">MSGGRNSSRIRKVSPISSSSRSAPQRKSLPSNFSQKKRTSSPENKNSNGSHLVQVINTLLSKVGFLPIQTSKINVLTTHLNSLLQTANRYKNFISSSQFSPATKTSSTKSADFWAKWDKYTEDFTNFLDDLTINHSKDICLQQLSQFHKALENLKKHAPHKEDPHFTTFVTSLESLESELETIENSIKQKFGIVSPKQYSNKSNHLRSNRKNSSRRIPKSNFYFNEEEEEEEEENEEEETNENQLNSSEQLENINENDEEMIVTQSRQLIKPLMLFRDTFNSKEIIKLFQASILTPKDASSLKMKCIHAIEIILESVRGLRTSVKVRQESLQLLMESESEIDRIFPRPKRNLMFSPKNYNKLLIQKKNVQQESSQKKVLMNRRDVSLILDQRKSLMKQCEISLSFAEDKDQILAEITKRKKMLNQRKTTAKTEAQKKEISRKLRLLRTLENSLEEEAKGNEEIELEISNLQKKLIEQTDLQKKANSLRQERDELLEKKRKAEKRLLALQNEEERRAPSNHSEDVTSLQNENVRLKEQLTFLQTEQQRLIEEMIKCKAQNDLLANYADIDTSPTKSKQNRSNHENVDIKKEIIENGSLRMQKMKILSDIENVKEEIEMLKCFQSKANHLNILPESNNMSKEALMNEYKATLKAHVNIQRQKETVKSQLQSIQKRRELLFYNATKSELQNSNPLTKIKSHEKSEKDILMELEQCSNDYQTAKKKYAAHQLSEQENQFESLKYQTDLKIMKLRKELLNSSSPKKDFQKRAFAEGRQEIEIMRDEMRQLEDSTKDIKRWMTDIQTQLNEARAKKSAIIVQSTSISQKKSETEVDEYIDRLCEKNHQLRLLLEDVKIQLTEIDETLGAGSINDHNHNNEEGNELLIKRLDSIESRLGAVIEHTNTNQKNRHNNNK</sequence>
<feature type="compositionally biased region" description="Basic residues" evidence="2">
    <location>
        <begin position="204"/>
        <end position="218"/>
    </location>
</feature>
<gene>
    <name evidence="3" type="ORF">TRFO_04981</name>
</gene>
<dbReference type="GeneID" id="94826920"/>
<dbReference type="RefSeq" id="XP_068361479.1">
    <property type="nucleotide sequence ID" value="XM_068492216.1"/>
</dbReference>
<evidence type="ECO:0000313" key="4">
    <source>
        <dbReference type="Proteomes" id="UP000179807"/>
    </source>
</evidence>
<dbReference type="AlphaFoldDB" id="A0A1J4KA92"/>
<keyword evidence="1" id="KW-0175">Coiled coil</keyword>
<proteinExistence type="predicted"/>
<name>A0A1J4KA92_9EUKA</name>
<feature type="compositionally biased region" description="Acidic residues" evidence="2">
    <location>
        <begin position="225"/>
        <end position="241"/>
    </location>
</feature>
<evidence type="ECO:0000256" key="2">
    <source>
        <dbReference type="SAM" id="MobiDB-lite"/>
    </source>
</evidence>
<feature type="region of interest" description="Disordered" evidence="2">
    <location>
        <begin position="1"/>
        <end position="49"/>
    </location>
</feature>
<accession>A0A1J4KA92</accession>
<dbReference type="EMBL" id="MLAK01000671">
    <property type="protein sequence ID" value="OHT08343.1"/>
    <property type="molecule type" value="Genomic_DNA"/>
</dbReference>
<feature type="region of interest" description="Disordered" evidence="2">
    <location>
        <begin position="198"/>
        <end position="248"/>
    </location>
</feature>
<feature type="compositionally biased region" description="Low complexity" evidence="2">
    <location>
        <begin position="13"/>
        <end position="28"/>
    </location>
</feature>
<protein>
    <submittedName>
        <fullName evidence="3">Uncharacterized protein</fullName>
    </submittedName>
</protein>